<organism evidence="2 3">
    <name type="scientific">Prosthecobacter algae</name>
    <dbReference type="NCBI Taxonomy" id="1144682"/>
    <lineage>
        <taxon>Bacteria</taxon>
        <taxon>Pseudomonadati</taxon>
        <taxon>Verrucomicrobiota</taxon>
        <taxon>Verrucomicrobiia</taxon>
        <taxon>Verrucomicrobiales</taxon>
        <taxon>Verrucomicrobiaceae</taxon>
        <taxon>Prosthecobacter</taxon>
    </lineage>
</organism>
<dbReference type="EMBL" id="BAABIA010000002">
    <property type="protein sequence ID" value="GAA5136103.1"/>
    <property type="molecule type" value="Genomic_DNA"/>
</dbReference>
<evidence type="ECO:0008006" key="4">
    <source>
        <dbReference type="Google" id="ProtNLM"/>
    </source>
</evidence>
<gene>
    <name evidence="2" type="ORF">GCM10023213_10550</name>
</gene>
<evidence type="ECO:0000256" key="1">
    <source>
        <dbReference type="SAM" id="MobiDB-lite"/>
    </source>
</evidence>
<sequence length="267" mass="30163">MQWEVVRQPDPFKLPQGMTVSLFPTQLPTALLLCLPGLALLLAACSAVPEKADTSRRPIVQRREVLAIARAYSQHRWKAAKPNIKHGKDSQGIQVDTPDADYRPADGTRPGWWMAGAWNVGVPYQWGGFDSLEAFDSKIRRGFAAGDIYTPAKRAGLDAAVSREATGIDCSGLISRCWRLHRSYSTRELPTLCDKLGGYEDLRPGDILNTHNAHVLLFAGWANPARTRVSVYEAGCHPTWKVFRRQIRLEYLKQKNYLPYRYRNIRD</sequence>
<accession>A0ABP9NYE4</accession>
<keyword evidence="3" id="KW-1185">Reference proteome</keyword>
<name>A0ABP9NYE4_9BACT</name>
<proteinExistence type="predicted"/>
<reference evidence="3" key="1">
    <citation type="journal article" date="2019" name="Int. J. Syst. Evol. Microbiol.">
        <title>The Global Catalogue of Microorganisms (GCM) 10K type strain sequencing project: providing services to taxonomists for standard genome sequencing and annotation.</title>
        <authorList>
            <consortium name="The Broad Institute Genomics Platform"/>
            <consortium name="The Broad Institute Genome Sequencing Center for Infectious Disease"/>
            <person name="Wu L."/>
            <person name="Ma J."/>
        </authorList>
    </citation>
    <scope>NUCLEOTIDE SEQUENCE [LARGE SCALE GENOMIC DNA]</scope>
    <source>
        <strain evidence="3">JCM 18053</strain>
    </source>
</reference>
<evidence type="ECO:0000313" key="3">
    <source>
        <dbReference type="Proteomes" id="UP001499852"/>
    </source>
</evidence>
<evidence type="ECO:0000313" key="2">
    <source>
        <dbReference type="EMBL" id="GAA5136103.1"/>
    </source>
</evidence>
<protein>
    <recommendedName>
        <fullName evidence="4">NlpC/P60 family protein</fullName>
    </recommendedName>
</protein>
<comment type="caution">
    <text evidence="2">The sequence shown here is derived from an EMBL/GenBank/DDBJ whole genome shotgun (WGS) entry which is preliminary data.</text>
</comment>
<dbReference type="Gene3D" id="3.90.1720.10">
    <property type="entry name" value="endopeptidase domain like (from Nostoc punctiforme)"/>
    <property type="match status" value="1"/>
</dbReference>
<dbReference type="InterPro" id="IPR038765">
    <property type="entry name" value="Papain-like_cys_pep_sf"/>
</dbReference>
<dbReference type="SUPFAM" id="SSF54001">
    <property type="entry name" value="Cysteine proteinases"/>
    <property type="match status" value="1"/>
</dbReference>
<dbReference type="Proteomes" id="UP001499852">
    <property type="component" value="Unassembled WGS sequence"/>
</dbReference>
<feature type="region of interest" description="Disordered" evidence="1">
    <location>
        <begin position="80"/>
        <end position="101"/>
    </location>
</feature>